<evidence type="ECO:0000313" key="5">
    <source>
        <dbReference type="Proteomes" id="UP001162156"/>
    </source>
</evidence>
<proteinExistence type="predicted"/>
<evidence type="ECO:0000256" key="2">
    <source>
        <dbReference type="ARBA" id="ARBA00022723"/>
    </source>
</evidence>
<dbReference type="InterPro" id="IPR027806">
    <property type="entry name" value="HARBI1_dom"/>
</dbReference>
<dbReference type="Pfam" id="PF13359">
    <property type="entry name" value="DDE_Tnp_4"/>
    <property type="match status" value="1"/>
</dbReference>
<dbReference type="EMBL" id="JANEYF010002232">
    <property type="protein sequence ID" value="KAJ8949379.1"/>
    <property type="molecule type" value="Genomic_DNA"/>
</dbReference>
<evidence type="ECO:0000313" key="4">
    <source>
        <dbReference type="EMBL" id="KAJ8949379.1"/>
    </source>
</evidence>
<dbReference type="Proteomes" id="UP001162156">
    <property type="component" value="Unassembled WGS sequence"/>
</dbReference>
<name>A0AAV8YCK7_9CUCU</name>
<organism evidence="4 5">
    <name type="scientific">Rhamnusium bicolor</name>
    <dbReference type="NCBI Taxonomy" id="1586634"/>
    <lineage>
        <taxon>Eukaryota</taxon>
        <taxon>Metazoa</taxon>
        <taxon>Ecdysozoa</taxon>
        <taxon>Arthropoda</taxon>
        <taxon>Hexapoda</taxon>
        <taxon>Insecta</taxon>
        <taxon>Pterygota</taxon>
        <taxon>Neoptera</taxon>
        <taxon>Endopterygota</taxon>
        <taxon>Coleoptera</taxon>
        <taxon>Polyphaga</taxon>
        <taxon>Cucujiformia</taxon>
        <taxon>Chrysomeloidea</taxon>
        <taxon>Cerambycidae</taxon>
        <taxon>Lepturinae</taxon>
        <taxon>Rhagiini</taxon>
        <taxon>Rhamnusium</taxon>
    </lineage>
</organism>
<evidence type="ECO:0000256" key="1">
    <source>
        <dbReference type="ARBA" id="ARBA00001968"/>
    </source>
</evidence>
<feature type="domain" description="DDE Tnp4" evidence="3">
    <location>
        <begin position="7"/>
        <end position="82"/>
    </location>
</feature>
<dbReference type="GO" id="GO:0046872">
    <property type="term" value="F:metal ion binding"/>
    <property type="evidence" value="ECO:0007669"/>
    <property type="project" value="UniProtKB-KW"/>
</dbReference>
<protein>
    <recommendedName>
        <fullName evidence="3">DDE Tnp4 domain-containing protein</fullName>
    </recommendedName>
</protein>
<reference evidence="4" key="1">
    <citation type="journal article" date="2023" name="Insect Mol. Biol.">
        <title>Genome sequencing provides insights into the evolution of gene families encoding plant cell wall-degrading enzymes in longhorned beetles.</title>
        <authorList>
            <person name="Shin N.R."/>
            <person name="Okamura Y."/>
            <person name="Kirsch R."/>
            <person name="Pauchet Y."/>
        </authorList>
    </citation>
    <scope>NUCLEOTIDE SEQUENCE</scope>
    <source>
        <strain evidence="4">RBIC_L_NR</strain>
    </source>
</reference>
<keyword evidence="5" id="KW-1185">Reference proteome</keyword>
<sequence length="134" mass="15572">MKTDQRDASYPLQPCLMTPVLNAEENVPVSSYTQAHIRTRNVIERFNGIFKARFRSLLKYRVLHYYPAKATKISYACAALNNFCIERNIDLPDFEVKYAGIALPEPIENIQEEALLPQAYRIRRQLIRHFGVNN</sequence>
<keyword evidence="2" id="KW-0479">Metal-binding</keyword>
<comment type="cofactor">
    <cofactor evidence="1">
        <name>a divalent metal cation</name>
        <dbReference type="ChEBI" id="CHEBI:60240"/>
    </cofactor>
</comment>
<comment type="caution">
    <text evidence="4">The sequence shown here is derived from an EMBL/GenBank/DDBJ whole genome shotgun (WGS) entry which is preliminary data.</text>
</comment>
<accession>A0AAV8YCK7</accession>
<dbReference type="AlphaFoldDB" id="A0AAV8YCK7"/>
<gene>
    <name evidence="4" type="ORF">NQ314_008231</name>
</gene>
<evidence type="ECO:0000259" key="3">
    <source>
        <dbReference type="Pfam" id="PF13359"/>
    </source>
</evidence>